<dbReference type="Proteomes" id="UP000001555">
    <property type="component" value="Unassembled WGS sequence"/>
</dbReference>
<dbReference type="EMBL" id="ABJB010302625">
    <property type="status" value="NOT_ANNOTATED_CDS"/>
    <property type="molecule type" value="Genomic_DNA"/>
</dbReference>
<dbReference type="CDD" id="cd11780">
    <property type="entry name" value="SH3_Sorbs_3"/>
    <property type="match status" value="1"/>
</dbReference>
<dbReference type="PROSITE" id="PS50831">
    <property type="entry name" value="SOHO"/>
    <property type="match status" value="1"/>
</dbReference>
<feature type="region of interest" description="Disordered" evidence="6">
    <location>
        <begin position="173"/>
        <end position="192"/>
    </location>
</feature>
<evidence type="ECO:0000256" key="3">
    <source>
        <dbReference type="ARBA" id="ARBA00022737"/>
    </source>
</evidence>
<dbReference type="SMART" id="SM00326">
    <property type="entry name" value="SH3"/>
    <property type="match status" value="3"/>
</dbReference>
<dbReference type="InParanoid" id="B7PZM2"/>
<dbReference type="EMBL" id="DS826642">
    <property type="protein sequence ID" value="EEC12044.1"/>
    <property type="molecule type" value="Genomic_DNA"/>
</dbReference>
<dbReference type="HOGENOM" id="CLU_003951_0_1_1"/>
<sequence>VPAPRRFGRPNEPYVYDERVTLDGDRVHTDTYYAMPTSKEVSTGVQTTIKAPPKYEGIGPTINGIPVALRTNVKDEYASDWYKTMYKRLHKYGDAQLHRYLESEVNIHYKTPVRTVEKEFIEEEELRRRQEVAMRKFYEDEFYKKQLQQQAEIEMRRHNDYFTPSQKSPIPLNRYENSFETSSSRPSNRTPEPRTLAKVLYNFLAQSPKEVSLRKGDLVYITRKIDRNWYEGEHHGLVGIFPVSYVEGETVVLMRRVDANWYEGRIGNKRGIFPVSYVEVVTEPQELVATTISPKPPASPVYSPLVNGGSLQRTSPTYAYPQESLQTRLKQPTTSSLHVDAHNEPISYRVLYTYKPQNDDELELFEGDTVFVMEKCDDGWYLGTSLRSGLFGTFPGNYVERI</sequence>
<keyword evidence="11" id="KW-1185">Reference proteome</keyword>
<dbReference type="Gene3D" id="2.30.30.40">
    <property type="entry name" value="SH3 Domains"/>
    <property type="match status" value="3"/>
</dbReference>
<keyword evidence="12" id="KW-1267">Proteomics identification</keyword>
<dbReference type="CDD" id="cd11781">
    <property type="entry name" value="SH3_Sorbs_1"/>
    <property type="match status" value="1"/>
</dbReference>
<dbReference type="InterPro" id="IPR050384">
    <property type="entry name" value="Endophilin_SH3RF"/>
</dbReference>
<comment type="subcellular location">
    <subcellularLocation>
        <location evidence="1">Cell junction</location>
    </subcellularLocation>
</comment>
<evidence type="ECO:0000313" key="9">
    <source>
        <dbReference type="EMBL" id="EEC12044.1"/>
    </source>
</evidence>
<evidence type="ECO:0000259" key="7">
    <source>
        <dbReference type="PROSITE" id="PS50002"/>
    </source>
</evidence>
<dbReference type="EMBL" id="ABJB010555986">
    <property type="status" value="NOT_ANNOTATED_CDS"/>
    <property type="molecule type" value="Genomic_DNA"/>
</dbReference>
<dbReference type="FunFam" id="2.30.30.40:FF:000001">
    <property type="entry name" value="Sorbin and SH3 domain-containing protein 1 isoform 2"/>
    <property type="match status" value="1"/>
</dbReference>
<evidence type="ECO:0000313" key="10">
    <source>
        <dbReference type="EnsemblMetazoa" id="ISCW008643-PA"/>
    </source>
</evidence>
<evidence type="ECO:0000256" key="2">
    <source>
        <dbReference type="ARBA" id="ARBA00022443"/>
    </source>
</evidence>
<feature type="non-terminal residue" evidence="9">
    <location>
        <position position="1"/>
    </location>
</feature>
<dbReference type="InterPro" id="IPR036028">
    <property type="entry name" value="SH3-like_dom_sf"/>
</dbReference>
<dbReference type="AlphaFoldDB" id="B7PZM2"/>
<name>B7PZM2_IXOSC</name>
<dbReference type="STRING" id="6945.B7PZM2"/>
<evidence type="ECO:0007829" key="12">
    <source>
        <dbReference type="PeptideAtlas" id="B7PZM2"/>
    </source>
</evidence>
<evidence type="ECO:0000256" key="5">
    <source>
        <dbReference type="PROSITE-ProRule" id="PRU00192"/>
    </source>
</evidence>
<keyword evidence="2 5" id="KW-0728">SH3 domain</keyword>
<dbReference type="PRINTS" id="PR00452">
    <property type="entry name" value="SH3DOMAIN"/>
</dbReference>
<feature type="domain" description="SH3" evidence="7">
    <location>
        <begin position="192"/>
        <end position="251"/>
    </location>
</feature>
<dbReference type="InterPro" id="IPR001452">
    <property type="entry name" value="SH3_domain"/>
</dbReference>
<accession>B7PZM2</accession>
<dbReference type="SMART" id="SM00459">
    <property type="entry name" value="Sorb"/>
    <property type="match status" value="1"/>
</dbReference>
<reference evidence="10" key="2">
    <citation type="submission" date="2020-05" db="UniProtKB">
        <authorList>
            <consortium name="EnsemblMetazoa"/>
        </authorList>
    </citation>
    <scope>IDENTIFICATION</scope>
    <source>
        <strain evidence="10">wikel</strain>
    </source>
</reference>
<proteinExistence type="evidence at protein level"/>
<evidence type="ECO:0000313" key="11">
    <source>
        <dbReference type="Proteomes" id="UP000001555"/>
    </source>
</evidence>
<dbReference type="VEuPathDB" id="VectorBase:ISCI008643"/>
<reference evidence="9 11" key="1">
    <citation type="submission" date="2008-03" db="EMBL/GenBank/DDBJ databases">
        <title>Annotation of Ixodes scapularis.</title>
        <authorList>
            <consortium name="Ixodes scapularis Genome Project Consortium"/>
            <person name="Caler E."/>
            <person name="Hannick L.I."/>
            <person name="Bidwell S."/>
            <person name="Joardar V."/>
            <person name="Thiagarajan M."/>
            <person name="Amedeo P."/>
            <person name="Galinsky K.J."/>
            <person name="Schobel S."/>
            <person name="Inman J."/>
            <person name="Hostetler J."/>
            <person name="Miller J."/>
            <person name="Hammond M."/>
            <person name="Megy K."/>
            <person name="Lawson D."/>
            <person name="Kodira C."/>
            <person name="Sutton G."/>
            <person name="Meyer J."/>
            <person name="Hill C.A."/>
            <person name="Birren B."/>
            <person name="Nene V."/>
            <person name="Collins F."/>
            <person name="Alarcon-Chaidez F."/>
            <person name="Wikel S."/>
            <person name="Strausberg R."/>
        </authorList>
    </citation>
    <scope>NUCLEOTIDE SEQUENCE [LARGE SCALE GENOMIC DNA]</scope>
    <source>
        <strain evidence="11">Wikel</strain>
        <strain evidence="9">Wikel colony</strain>
    </source>
</reference>
<dbReference type="Pfam" id="PF14604">
    <property type="entry name" value="SH3_9"/>
    <property type="match status" value="1"/>
</dbReference>
<evidence type="ECO:0000256" key="4">
    <source>
        <dbReference type="ARBA" id="ARBA00022949"/>
    </source>
</evidence>
<dbReference type="EMBL" id="ABJB010316651">
    <property type="status" value="NOT_ANNOTATED_CDS"/>
    <property type="molecule type" value="Genomic_DNA"/>
</dbReference>
<keyword evidence="4" id="KW-0965">Cell junction</keyword>
<dbReference type="Pfam" id="PF00018">
    <property type="entry name" value="SH3_1"/>
    <property type="match status" value="1"/>
</dbReference>
<evidence type="ECO:0000256" key="6">
    <source>
        <dbReference type="SAM" id="MobiDB-lite"/>
    </source>
</evidence>
<dbReference type="PaxDb" id="6945-B7PZM2"/>
<organism>
    <name type="scientific">Ixodes scapularis</name>
    <name type="common">Black-legged tick</name>
    <name type="synonym">Deer tick</name>
    <dbReference type="NCBI Taxonomy" id="6945"/>
    <lineage>
        <taxon>Eukaryota</taxon>
        <taxon>Metazoa</taxon>
        <taxon>Ecdysozoa</taxon>
        <taxon>Arthropoda</taxon>
        <taxon>Chelicerata</taxon>
        <taxon>Arachnida</taxon>
        <taxon>Acari</taxon>
        <taxon>Parasitiformes</taxon>
        <taxon>Ixodida</taxon>
        <taxon>Ixodoidea</taxon>
        <taxon>Ixodidae</taxon>
        <taxon>Ixodinae</taxon>
        <taxon>Ixodes</taxon>
    </lineage>
</organism>
<dbReference type="PROSITE" id="PS50002">
    <property type="entry name" value="SH3"/>
    <property type="match status" value="2"/>
</dbReference>
<dbReference type="GO" id="GO:0070161">
    <property type="term" value="C:anchoring junction"/>
    <property type="evidence" value="ECO:0007669"/>
    <property type="project" value="UniProtKB-SubCell"/>
</dbReference>
<dbReference type="VEuPathDB" id="VectorBase:ISCW008643"/>
<dbReference type="InterPro" id="IPR003127">
    <property type="entry name" value="SoHo_dom"/>
</dbReference>
<feature type="domain" description="SH3" evidence="7">
    <location>
        <begin position="343"/>
        <end position="402"/>
    </location>
</feature>
<dbReference type="EMBL" id="ABJB010448232">
    <property type="status" value="NOT_ANNOTATED_CDS"/>
    <property type="molecule type" value="Genomic_DNA"/>
</dbReference>
<dbReference type="EMBL" id="ABJB010999927">
    <property type="status" value="NOT_ANNOTATED_CDS"/>
    <property type="molecule type" value="Genomic_DNA"/>
</dbReference>
<evidence type="ECO:0000259" key="8">
    <source>
        <dbReference type="PROSITE" id="PS50831"/>
    </source>
</evidence>
<dbReference type="PANTHER" id="PTHR14167:SF116">
    <property type="entry name" value="CAP, ISOFORM AC"/>
    <property type="match status" value="1"/>
</dbReference>
<evidence type="ECO:0000256" key="1">
    <source>
        <dbReference type="ARBA" id="ARBA00004282"/>
    </source>
</evidence>
<protein>
    <submittedName>
        <fullName evidence="9 10">Uncharacterized protein</fullName>
    </submittedName>
</protein>
<dbReference type="PANTHER" id="PTHR14167">
    <property type="entry name" value="SH3 DOMAIN-CONTAINING"/>
    <property type="match status" value="1"/>
</dbReference>
<feature type="compositionally biased region" description="Polar residues" evidence="6">
    <location>
        <begin position="175"/>
        <end position="190"/>
    </location>
</feature>
<dbReference type="EMBL" id="ABJB010156236">
    <property type="status" value="NOT_ANNOTATED_CDS"/>
    <property type="molecule type" value="Genomic_DNA"/>
</dbReference>
<gene>
    <name evidence="9" type="ORF">IscW_ISCW008643</name>
</gene>
<dbReference type="PRINTS" id="PR00499">
    <property type="entry name" value="P67PHOX"/>
</dbReference>
<dbReference type="EnsemblMetazoa" id="ISCW008643-RA">
    <property type="protein sequence ID" value="ISCW008643-PA"/>
    <property type="gene ID" value="ISCW008643"/>
</dbReference>
<dbReference type="SUPFAM" id="SSF50044">
    <property type="entry name" value="SH3-domain"/>
    <property type="match status" value="3"/>
</dbReference>
<dbReference type="EMBL" id="ABJB010188796">
    <property type="status" value="NOT_ANNOTATED_CDS"/>
    <property type="molecule type" value="Genomic_DNA"/>
</dbReference>
<feature type="domain" description="SoHo" evidence="8">
    <location>
        <begin position="49"/>
        <end position="117"/>
    </location>
</feature>
<keyword evidence="3" id="KW-0677">Repeat</keyword>